<dbReference type="InterPro" id="IPR023213">
    <property type="entry name" value="CAT-like_dom_sf"/>
</dbReference>
<dbReference type="Pfam" id="PF00668">
    <property type="entry name" value="Condensation"/>
    <property type="match status" value="6"/>
</dbReference>
<evidence type="ECO:0000256" key="9">
    <source>
        <dbReference type="SAM" id="Coils"/>
    </source>
</evidence>
<keyword evidence="12" id="KW-1185">Reference proteome</keyword>
<dbReference type="CDD" id="cd19531">
    <property type="entry name" value="LCL_NRPS-like"/>
    <property type="match status" value="2"/>
</dbReference>
<dbReference type="CDD" id="cd12117">
    <property type="entry name" value="A_NRPS_Srf_like"/>
    <property type="match status" value="1"/>
</dbReference>
<keyword evidence="9" id="KW-0175">Coiled coil</keyword>
<dbReference type="Proteomes" id="UP001207626">
    <property type="component" value="Unassembled WGS sequence"/>
</dbReference>
<feature type="domain" description="Carrier" evidence="10">
    <location>
        <begin position="1650"/>
        <end position="1724"/>
    </location>
</feature>
<feature type="coiled-coil region" evidence="9">
    <location>
        <begin position="1158"/>
        <end position="1185"/>
    </location>
</feature>
<dbReference type="PANTHER" id="PTHR45527">
    <property type="entry name" value="NONRIBOSOMAL PEPTIDE SYNTHETASE"/>
    <property type="match status" value="1"/>
</dbReference>
<dbReference type="Pfam" id="PF00501">
    <property type="entry name" value="AMP-binding"/>
    <property type="match status" value="3"/>
</dbReference>
<feature type="coiled-coil region" evidence="9">
    <location>
        <begin position="2685"/>
        <end position="2712"/>
    </location>
</feature>
<keyword evidence="4" id="KW-0597">Phosphoprotein</keyword>
<keyword evidence="3" id="KW-0596">Phosphopantetheine</keyword>
<dbReference type="PROSITE" id="PS50075">
    <property type="entry name" value="CARRIER"/>
    <property type="match status" value="4"/>
</dbReference>
<evidence type="ECO:0000313" key="11">
    <source>
        <dbReference type="EMBL" id="MCY9523452.1"/>
    </source>
</evidence>
<evidence type="ECO:0000313" key="12">
    <source>
        <dbReference type="Proteomes" id="UP001207626"/>
    </source>
</evidence>
<dbReference type="NCBIfam" id="TIGR01720">
    <property type="entry name" value="NRPS-para261"/>
    <property type="match status" value="2"/>
</dbReference>
<dbReference type="Pfam" id="PF13193">
    <property type="entry name" value="AMP-binding_C"/>
    <property type="match status" value="4"/>
</dbReference>
<comment type="caution">
    <text evidence="11">The sequence shown here is derived from an EMBL/GenBank/DDBJ whole genome shotgun (WGS) entry which is preliminary data.</text>
</comment>
<evidence type="ECO:0000256" key="7">
    <source>
        <dbReference type="ARBA" id="ARBA00023194"/>
    </source>
</evidence>
<dbReference type="PANTHER" id="PTHR45527:SF1">
    <property type="entry name" value="FATTY ACID SYNTHASE"/>
    <property type="match status" value="1"/>
</dbReference>
<keyword evidence="7" id="KW-0045">Antibiotic biosynthesis</keyword>
<gene>
    <name evidence="11" type="ORF">M5X09_28035</name>
</gene>
<comment type="similarity">
    <text evidence="2">Belongs to the ATP-dependent AMP-binding enzyme family.</text>
</comment>
<reference evidence="11 12" key="1">
    <citation type="submission" date="2022-05" db="EMBL/GenBank/DDBJ databases">
        <title>Genome Sequencing of Bee-Associated Microbes.</title>
        <authorList>
            <person name="Dunlap C."/>
        </authorList>
    </citation>
    <scope>NUCLEOTIDE SEQUENCE [LARGE SCALE GENOMIC DNA]</scope>
    <source>
        <strain evidence="11 12">NRRL NRS-1438</strain>
    </source>
</reference>
<dbReference type="Gene3D" id="2.30.38.10">
    <property type="entry name" value="Luciferase, Domain 3"/>
    <property type="match status" value="3"/>
</dbReference>
<evidence type="ECO:0000259" key="10">
    <source>
        <dbReference type="PROSITE" id="PS50075"/>
    </source>
</evidence>
<dbReference type="SUPFAM" id="SSF47336">
    <property type="entry name" value="ACP-like"/>
    <property type="match status" value="4"/>
</dbReference>
<dbReference type="InterPro" id="IPR020806">
    <property type="entry name" value="PKS_PP-bd"/>
</dbReference>
<dbReference type="InterPro" id="IPR020845">
    <property type="entry name" value="AMP-binding_CS"/>
</dbReference>
<proteinExistence type="inferred from homology"/>
<sequence length="4737" mass="533225">MARWLPDGNVEYLGRIDHQVKIRGYRIEIGEVETQLLKMPSIREAVVIARDDVSGQKSLCAYFVAERELTVSELRRALAAELPGYMIPSYFVQLERLPLTPNGKIDRKALPAPEGSAHTGTEYAAPRTEAEKTLAAVWQAVLGAERIGIRDHFFELGGDSIKSIQVSSRLHQAGYKLEIRDLFKYPTIAELSPHIQPVGRMADQGEVSGAVPLTPIQRWYFGQQIAEPHHYNQSIMLYRKEGYDEAALRKTLQKIVEHHDALRMVFRKTEQGYAAWNREIGEGELYRLYVADFTQVEACDQVFEAAANEIQGGIDLQGGPLVRAGLFHAADGDHLLIVIHHAVVDGVSWRILLEDIAAGYEQALKGQALRLPVKTDSYRTWSEQLAEYARSPLMQQERLYWQGIAQTATKPLPKDYEAECSIQQDSESVIVQWSQEDTEQLLKQVHRAYNTEMNDILLTALGMAVHKWSGHDKVLVTLEGHGRESIMADIDITRTVGWFTSEYPVLLEMEADKSLSYRIKKMKEDLRRIPNKGIGYGICRYMSDLQDEAVWGGAEPDISFNYLGQFDQDMKNNEMEASPHSSGMEVSLQLVRSHALDINGMIADGSLSLELSYSRKEYRQETIEQLSQYLYESLQEIIVHCTAKERPEVTPSDILLQGLSVEDLELIAKQTQRIGDIENMYALTPMQKGMWFHSAMDRHAGAYFEQTRFTLHGELDVEIFANSLDALAKQHAVLRTNFYNGWNGELLQIVFRDKRLGFTYEDVCALPEAERKARVETLKQEDRIRGFDLEQDALMRVSVVRTAEESYQVLWSTHHILMDGWCLPQLTQEWFDTYSAFARNQHLERTTAAAYSQYIEWLEQQDEQAAAAYWTNYLAGYDQQTVLPQAKGQGRNDDYAAKHIVCELGKTLTGRMSQVAKQHQVTLNTLIQAAWGIILQKYNGTDDVVFGGVVSGRPAEIPGIESMIGLFINTIPVRVACEAETSFSEVMGRLQEQALESGRYDYYPLYEIQAQCAQKQDLISHLMVFENYPMAEQMEQAGSDDRGSLAIADVEVAEQTNYDFNLIVMPGDEMAIRLEYNANVFDRESIEQLQGHLVHVLEQITANPHMAVGELELATAGEKMQLMLAFNDTAAEYPREKTIHQMFEEQAERTPDAAAVLFEQEQLTYRELNERANRLARTLRSLGVQPNQLVGIMAERSLEMMVGIMAILKAGGAYVPIAADSPEERIRYLLEDSGAQVLLLQGRAGEDVSFAGRIVNLDEATSYAGDGANPEWVNQASDAAYVIYTSGTTGRPKGVLVEHGSVINRLLWMQKRYPIGPSDTIMQKTAITFDVSVWELFWWAFVGSKVCLLPVGGEKNPAVILDTIERQHISTMHFVPSMLNAFLEYVEEQPIAERERSLTSLRQVFASGEALTASQAERFQRCIAPVNGARLINLYGPTEATVDVTYFDCEAGQPYSSVPIGKPIDNTQIYIVNRQNQLQPIGVAGELCIAGAGLARGYWERPELTAEKFVEIPFKPGERMYRTGDLARWLPDGNIEYLGRLDHQVKIRGYRIELGEIEAQLLQVAAIRETVVVAREEESGQKALCAYFAADSELMAGELRAALSLELPDYMIPSYFVQLERLPLSANGKIDRKALPSPEGSVHTGTEYVAPRTEVEKAIAAVWQAVLGIERVGTKDHFFELGGDSIKSIQVVSRLQQAGYKLEIRELFKYPTITQLSQQARPVARVADQGEVAGEMPLTPILSWFMEQEFANPHHFNQSIMLHRQEGFDEAAIRKTLHKIVEHHDALRMVFRKTEHGGYKAWNRGISEGDLYSLEVADFKGDPECGRSIEAKANEIQSGIDLQSGPLVKAGLFHCADGDHLLIVIHHAVIDGISWRILLEDIADGYGQALKGQEIRLPVKTDSYRIWSEQLAAYAHSSALENERAYWQRIAQMDAEPLPKDWEAACLLQRESESVNVQWSREDTDRLLKHVHRAYNTEMNDILLAALGMAVHKWCGHDRVLVTLEGHGRESIMTDIDITRTVGWFTSEYPVLIEAEPDKTLSYRIKQVKENLRRIPNKGIGYGICRYLSSAQEPAWTEAFTPELRFNYLGQFDQDLQGNELELSSYSSGSDMSDEQARNYSLDISGMIVDGLLSLDVSYSGKEYRKETIEELAGCLRASLQEIIDHCAAKERPELTPSDVLLQGLSVEELDRIAEQTRRNGEIENIYTLTPMQKGMWFHSAMDRQSGAYHEQTRFTIEGELDTDVFVKSLDALANNHAVLRTNFLSGWSGEPVQVVFRDKRIGFVYADLRELQAADRNRCIEKSAAEDHARGFDLEQDALMRVMVMRTGETSYQVIWSSHHILMDGWCLPQLAKELFDTYSELLQGQSSEEKTSVPAYSQYIEWLERQDEAAASVYWTEYLAGYDQQAALPQQSAQGPGEEYAAEKLTCELGAALSGRMSRVARQHQVTLNTLLQAAWGIILQKYNGTRDAVFGSVVSGRPAEIPGIEAMIGLFINTIPVRVSCEPETSFAEVMGRLQEQALESGKYDYYPLYEIQARCSQKQDLITQIMVFENYPMDEQMEQAGGDDRGMLAITDVEAAEQTNYDFNLIVVPGEEIVIRFDYNARVFDRGVMVRLKGHLLNVLEQIADNPRITVGALELATAAEKAEIAGKFNDTAAEYPRDKTIHRLFEEQAECTPDAVAVVYENSELTYRELNERANRLARTLRAEGAKADRLVGLMVERSLDMMVGILAILKSGGAYVPIDPEYPEERIRYILDDSGAQFIVTQRHLQERIPGTGTRVILDDERSYSSDGTNLEPENGSADLAYVIYTSGTTGKPKGNLTMHRNIVRVVKGADYIDIGEQDNVLQLSSYAFDGSTFDMYGALLNGARLVLIPQETLLDVERLAELIERERISVMFITTAFFNVLVDVKADCLRHIRAILFGGERVSVSHVRKALRHLGPGKIKHVYGPTESTVFATCYDVNEVAANALNVPIGRPISNTTIYIVNEENGLQPIGVAGELCVAGDGLARGYLNRPELTAEKFVDNPFVPGERMYRTGDLARWLPDGNIEYVGRIDHQVKIRGYRIELGEVEAHLLKVQPVLEGTVVARETGSGEKQLCAYFVAESTLSASELRGAMAQQLPGYMIPSYFVQLERMPLTPNGKVDQKALPAPEEHMQTGTEYIAPRTALEEKLARIWQEVLGLEKVGVNDNFFELGGHSLRATTMASKLHKELSIELPLRDVFKHPTLEAMAERIAGLGQQMYTSIPLVEEQAHYPLSSAQKRLYILHQLEGAELSYNMPNMLLLEGALDRERFEAAFRKLIARHESFRTGFEMINGEPMQRIYEHVDFAVEYMQASEKEAEARLRQFVRAFKLEEPPLLRVGLIELAQERHILMFDMHHIVSDGTSMGILINEFVRLYGGEELQPLRIQYKDFAAWQQSDARQEQMKQQEAYWLQALGGELPVLEMPTDHVRPAVQSFRGDILQFVIGRDQCAALRQIGSESGATLYMVLLAAYTTLLHKYTGQEDIIVGTPIAGRNHGDVQPLIGMFVNTLAIRNYPAGEKTFLSYLEEVKDTTLGAYENQNYPFEDLVENVLVTRDMSRNPIFDTMFILQNAEQGEMNINGLHIANYQSEHTVSKFDLTFQAEEAEEEIACSIEYATELYERETVERMAGHFAKLIDAVAGNPSASLASLQMVTAEEQARIQTIFNATDMDYPREKTIHQLFEEQADRTPDAPAVAFGDEQLTYRELNRKANQLAWVLRDRGVGSERPVGIMVERSIAMVVSVLAVLKAGGTFVPIDPEYPETRIRYMLEDSGAKLTLTEQAWFEVIPAEAEKIDIHDAALYQGRDGNLPNESVSSSLLYIIYTSGTTGNPKGVMLEQRNLINLLHYEQAGTSIPLPSRILQYASNSFDVCYQEMFSALLFGGCLCLIPNDARKDPAQLFTWIHENEIEVLYLPVAFLKFIFAEPEWAERFPGCVRHIITAGEQLVVTPQVQACLQRLRISLHNHYGPSETHVVTAYTMEPDDIAVGLPPIGAPIANTAIYILNGKLELQPIGIAGELYVSGDSVGRGYWGRQELTDEKFIANPFAPGERMYKTGDVARWLPDGTIEYVGRGDHQVKIRGFRIELGEVESQLLSVESVQEATVMAREDDGGQKQLCAYFVAERPLSAAELRGALSQDLPGYMIPSYFVQLDRMPLTQNGKIDRRALPEPEGSLHTGAEFVAPRTPQEAQLARIWQEVLGLPNVGVKDNFFDLGGHSLRATTLASKVFKEMNVNLPLRDVFRCPTIEEMAGLIAGMDKQEYAAIPLAEERDVYPLSSAQKRLYIVSQLEGADLSYNMPGIVSLEGTLDRERFELAFLKLVSRHETLRTGFEMADGEPVQRVHRNVTFAVEHRKAASEQEAEQLIRRFIRAFDLKKPPLLRVGLVELERERHILMFDMHHIISDGASMGNLVSEFARLYAGEERAPLRIQYKDYAVWQQSGVHSEHMKRQEAYWLEKLAGELPVVELPTDYDRPAVRSFEGAQIEFEVDAVLTQRLSQLASNRESTLYMVLLSAYTVLLSKYSGQEDIIVGTPVAGRGHADLEPLIGMFVNTLAIRNQPAGDKTFLSYLEEVKDTALGAFEHQDYPFEELVERLNVQWAANRNPVFDTMFVMQNTEDHEARLEALTLSPYALDNPIDAKFDLTLFVSEDNDVIKGGFQYGTRLFKAAMIQKIMRDFLLVLAQIAEDPHIRLRDIKCNEQSVNNQRSIETIEFAF</sequence>
<keyword evidence="6" id="KW-0677">Repeat</keyword>
<evidence type="ECO:0000256" key="1">
    <source>
        <dbReference type="ARBA" id="ARBA00001957"/>
    </source>
</evidence>
<dbReference type="InterPro" id="IPR000873">
    <property type="entry name" value="AMP-dep_synth/lig_dom"/>
</dbReference>
<dbReference type="Gene3D" id="3.30.559.30">
    <property type="entry name" value="Nonribosomal peptide synthetase, condensation domain"/>
    <property type="match status" value="6"/>
</dbReference>
<dbReference type="InterPro" id="IPR010071">
    <property type="entry name" value="AA_adenyl_dom"/>
</dbReference>
<evidence type="ECO:0000256" key="3">
    <source>
        <dbReference type="ARBA" id="ARBA00022450"/>
    </source>
</evidence>
<dbReference type="Gene3D" id="3.30.300.30">
    <property type="match status" value="4"/>
</dbReference>
<evidence type="ECO:0000256" key="2">
    <source>
        <dbReference type="ARBA" id="ARBA00006432"/>
    </source>
</evidence>
<feature type="domain" description="Carrier" evidence="10">
    <location>
        <begin position="4206"/>
        <end position="4281"/>
    </location>
</feature>
<keyword evidence="5" id="KW-0436">Ligase</keyword>
<comment type="cofactor">
    <cofactor evidence="1">
        <name>pantetheine 4'-phosphate</name>
        <dbReference type="ChEBI" id="CHEBI:47942"/>
    </cofactor>
</comment>
<dbReference type="InterPro" id="IPR006162">
    <property type="entry name" value="Ppantetheine_attach_site"/>
</dbReference>
<dbReference type="InterPro" id="IPR001242">
    <property type="entry name" value="Condensation_dom"/>
</dbReference>
<dbReference type="InterPro" id="IPR009081">
    <property type="entry name" value="PP-bd_ACP"/>
</dbReference>
<evidence type="ECO:0000256" key="6">
    <source>
        <dbReference type="ARBA" id="ARBA00022737"/>
    </source>
</evidence>
<dbReference type="PROSITE" id="PS00455">
    <property type="entry name" value="AMP_BINDING"/>
    <property type="match status" value="3"/>
</dbReference>
<dbReference type="CDD" id="cd19543">
    <property type="entry name" value="DCL_NRPS"/>
    <property type="match status" value="2"/>
</dbReference>
<dbReference type="SMART" id="SM00823">
    <property type="entry name" value="PKS_PP"/>
    <property type="match status" value="4"/>
</dbReference>
<dbReference type="SUPFAM" id="SSF52777">
    <property type="entry name" value="CoA-dependent acyltransferases"/>
    <property type="match status" value="12"/>
</dbReference>
<dbReference type="InterPro" id="IPR036736">
    <property type="entry name" value="ACP-like_sf"/>
</dbReference>
<feature type="domain" description="Carrier" evidence="10">
    <location>
        <begin position="3166"/>
        <end position="3241"/>
    </location>
</feature>
<dbReference type="InterPro" id="IPR045851">
    <property type="entry name" value="AMP-bd_C_sf"/>
</dbReference>
<evidence type="ECO:0000256" key="5">
    <source>
        <dbReference type="ARBA" id="ARBA00022598"/>
    </source>
</evidence>
<dbReference type="Gene3D" id="1.10.1200.10">
    <property type="entry name" value="ACP-like"/>
    <property type="match status" value="4"/>
</dbReference>
<dbReference type="InterPro" id="IPR025110">
    <property type="entry name" value="AMP-bd_C"/>
</dbReference>
<dbReference type="SUPFAM" id="SSF56801">
    <property type="entry name" value="Acetyl-CoA synthetase-like"/>
    <property type="match status" value="4"/>
</dbReference>
<dbReference type="InterPro" id="IPR010060">
    <property type="entry name" value="NRPS_synth"/>
</dbReference>
<evidence type="ECO:0000256" key="4">
    <source>
        <dbReference type="ARBA" id="ARBA00022553"/>
    </source>
</evidence>
<keyword evidence="8" id="KW-0511">Multifunctional enzyme</keyword>
<dbReference type="NCBIfam" id="NF003417">
    <property type="entry name" value="PRK04813.1"/>
    <property type="match status" value="4"/>
</dbReference>
<dbReference type="CDD" id="cd05930">
    <property type="entry name" value="A_NRPS"/>
    <property type="match status" value="1"/>
</dbReference>
<dbReference type="Gene3D" id="3.30.559.10">
    <property type="entry name" value="Chloramphenicol acetyltransferase-like domain"/>
    <property type="match status" value="6"/>
</dbReference>
<name>A0ABT4E1G3_9BACL</name>
<accession>A0ABT4E1G3</accession>
<dbReference type="EMBL" id="JAMDLW010000073">
    <property type="protein sequence ID" value="MCY9523452.1"/>
    <property type="molecule type" value="Genomic_DNA"/>
</dbReference>
<dbReference type="NCBIfam" id="TIGR01733">
    <property type="entry name" value="AA-adenyl-dom"/>
    <property type="match status" value="3"/>
</dbReference>
<dbReference type="Pfam" id="PF00550">
    <property type="entry name" value="PP-binding"/>
    <property type="match status" value="4"/>
</dbReference>
<evidence type="ECO:0000256" key="8">
    <source>
        <dbReference type="ARBA" id="ARBA00023268"/>
    </source>
</evidence>
<dbReference type="Gene3D" id="3.40.50.980">
    <property type="match status" value="6"/>
</dbReference>
<dbReference type="CDD" id="cd19534">
    <property type="entry name" value="E_NRPS"/>
    <property type="match status" value="2"/>
</dbReference>
<dbReference type="PROSITE" id="PS00012">
    <property type="entry name" value="PHOSPHOPANTETHEINE"/>
    <property type="match status" value="4"/>
</dbReference>
<protein>
    <submittedName>
        <fullName evidence="11">Amino acid adenylation domain-containing protein</fullName>
    </submittedName>
</protein>
<organism evidence="11 12">
    <name type="scientific">Paenibacillus apiarius</name>
    <dbReference type="NCBI Taxonomy" id="46240"/>
    <lineage>
        <taxon>Bacteria</taxon>
        <taxon>Bacillati</taxon>
        <taxon>Bacillota</taxon>
        <taxon>Bacilli</taxon>
        <taxon>Bacillales</taxon>
        <taxon>Paenibacillaceae</taxon>
        <taxon>Paenibacillus</taxon>
    </lineage>
</organism>
<feature type="domain" description="Carrier" evidence="10">
    <location>
        <begin position="125"/>
        <end position="199"/>
    </location>
</feature>